<evidence type="ECO:0000313" key="2">
    <source>
        <dbReference type="EMBL" id="MPQ42762.1"/>
    </source>
</evidence>
<keyword evidence="3" id="KW-1185">Reference proteome</keyword>
<feature type="transmembrane region" description="Helical" evidence="1">
    <location>
        <begin position="127"/>
        <end position="144"/>
    </location>
</feature>
<dbReference type="Proteomes" id="UP000430345">
    <property type="component" value="Unassembled WGS sequence"/>
</dbReference>
<name>A0A6I1MKP6_9CLOT</name>
<dbReference type="EMBL" id="WHJC01000020">
    <property type="protein sequence ID" value="MPQ42762.1"/>
    <property type="molecule type" value="Genomic_DNA"/>
</dbReference>
<keyword evidence="1" id="KW-0472">Membrane</keyword>
<sequence>MRKILRCLIIIICFIMCVNINVKANTELEEAKDKIESNTKMEEFYQYVNELQIGDEVLGKINAKEYISTYLKTGEDPISMEKIWDSIVSFLFKEVKLILKLVMSILVIALLSAILKSLQDAFSLDEGVSSIAFYACFALLIMLLSKSFLVSLNLARDVLTSLVDFMNVLLPVLVLLISTAGGIASAMTIDPIVLGAVAITPRIYMNFIFPLILIYFALQFANNLSSEFSIGRMCKFVKQIVMISQGFVLTVFVAILTIRGITANTLDAVALKTVKFAVDNFIPIVGKAFSDAISTVAGYSLAMKSVVSTLGVIILVAMVLYPIIKMAVMIISFKLTAAVIEPVVDSRISSSVDMVGDALVMILSCIISVSIMFFIMATMIASSGKFIVGG</sequence>
<dbReference type="NCBIfam" id="TIGR02829">
    <property type="entry name" value="spore_III_AE"/>
    <property type="match status" value="1"/>
</dbReference>
<keyword evidence="1" id="KW-0812">Transmembrane</keyword>
<proteinExistence type="predicted"/>
<dbReference type="AlphaFoldDB" id="A0A6I1MKP6"/>
<keyword evidence="1" id="KW-1133">Transmembrane helix</keyword>
<comment type="caution">
    <text evidence="2">The sequence shown here is derived from an EMBL/GenBank/DDBJ whole genome shotgun (WGS) entry which is preliminary data.</text>
</comment>
<reference evidence="2 3" key="1">
    <citation type="submission" date="2019-10" db="EMBL/GenBank/DDBJ databases">
        <title>The Genome Sequence of Clostridium tarantellae Isolated from Fish Brain.</title>
        <authorList>
            <person name="Bano L."/>
            <person name="Kiel M."/>
            <person name="Sales G."/>
            <person name="Doxey A.C."/>
            <person name="Mansfield M.J."/>
            <person name="Schiavone M."/>
            <person name="Rossetto O."/>
            <person name="Pirazzini M."/>
            <person name="Dobrindt U."/>
            <person name="Montecucco C."/>
        </authorList>
    </citation>
    <scope>NUCLEOTIDE SEQUENCE [LARGE SCALE GENOMIC DNA]</scope>
    <source>
        <strain evidence="2 3">DSM 3997</strain>
    </source>
</reference>
<feature type="transmembrane region" description="Helical" evidence="1">
    <location>
        <begin position="97"/>
        <end position="115"/>
    </location>
</feature>
<feature type="transmembrane region" description="Helical" evidence="1">
    <location>
        <begin position="192"/>
        <end position="218"/>
    </location>
</feature>
<feature type="transmembrane region" description="Helical" evidence="1">
    <location>
        <begin position="358"/>
        <end position="381"/>
    </location>
</feature>
<evidence type="ECO:0000256" key="1">
    <source>
        <dbReference type="SAM" id="Phobius"/>
    </source>
</evidence>
<gene>
    <name evidence="2" type="primary">spoIIIAE</name>
    <name evidence="2" type="ORF">GBZ86_03210</name>
</gene>
<dbReference type="Pfam" id="PF09546">
    <property type="entry name" value="Spore_III_AE"/>
    <property type="match status" value="1"/>
</dbReference>
<organism evidence="2 3">
    <name type="scientific">Clostridium tarantellae</name>
    <dbReference type="NCBI Taxonomy" id="39493"/>
    <lineage>
        <taxon>Bacteria</taxon>
        <taxon>Bacillati</taxon>
        <taxon>Bacillota</taxon>
        <taxon>Clostridia</taxon>
        <taxon>Eubacteriales</taxon>
        <taxon>Clostridiaceae</taxon>
        <taxon>Clostridium</taxon>
    </lineage>
</organism>
<protein>
    <submittedName>
        <fullName evidence="2">Stage III sporulation protein AE</fullName>
    </submittedName>
</protein>
<dbReference type="InterPro" id="IPR014194">
    <property type="entry name" value="Spore_III_AE"/>
</dbReference>
<dbReference type="OrthoDB" id="1706761at2"/>
<dbReference type="RefSeq" id="WP_152887681.1">
    <property type="nucleotide sequence ID" value="NZ_WHJC01000020.1"/>
</dbReference>
<feature type="transmembrane region" description="Helical" evidence="1">
    <location>
        <begin position="309"/>
        <end position="333"/>
    </location>
</feature>
<feature type="transmembrane region" description="Helical" evidence="1">
    <location>
        <begin position="239"/>
        <end position="261"/>
    </location>
</feature>
<accession>A0A6I1MKP6</accession>
<feature type="transmembrane region" description="Helical" evidence="1">
    <location>
        <begin position="165"/>
        <end position="186"/>
    </location>
</feature>
<evidence type="ECO:0000313" key="3">
    <source>
        <dbReference type="Proteomes" id="UP000430345"/>
    </source>
</evidence>